<accession>A0A1R0Z7Q4</accession>
<evidence type="ECO:0000313" key="3">
    <source>
        <dbReference type="Proteomes" id="UP000187313"/>
    </source>
</evidence>
<dbReference type="AlphaFoldDB" id="A0A1R0Z7Q4"/>
<dbReference type="RefSeq" id="WP_076287041.1">
    <property type="nucleotide sequence ID" value="NZ_MPTD01000039.1"/>
</dbReference>
<sequence length="71" mass="8346">MDFTLFLVSNLDKEALIRTIYDIVCNTVEDKVTNYGDFSCLSCKYFTLDIETEDIISIDFLREEYIMEINV</sequence>
<evidence type="ECO:0000313" key="2">
    <source>
        <dbReference type="EMBL" id="OME64220.1"/>
    </source>
</evidence>
<dbReference type="Proteomes" id="UP000187313">
    <property type="component" value="Unassembled WGS sequence"/>
</dbReference>
<reference evidence="2 4" key="1">
    <citation type="submission" date="2016-11" db="EMBL/GenBank/DDBJ databases">
        <title>Paenibacillus species isolates.</title>
        <authorList>
            <person name="Beno S.M."/>
        </authorList>
    </citation>
    <scope>NUCLEOTIDE SEQUENCE [LARGE SCALE GENOMIC DNA]</scope>
    <source>
        <strain evidence="2 4">FSL H7-0443</strain>
        <strain evidence="1 3">FSL R5-0923</strain>
    </source>
</reference>
<dbReference type="Proteomes" id="UP000187425">
    <property type="component" value="Unassembled WGS sequence"/>
</dbReference>
<proteinExistence type="predicted"/>
<protein>
    <submittedName>
        <fullName evidence="2">Uncharacterized protein</fullName>
    </submittedName>
</protein>
<dbReference type="EMBL" id="MPTD01000039">
    <property type="protein sequence ID" value="OMD44691.1"/>
    <property type="molecule type" value="Genomic_DNA"/>
</dbReference>
<comment type="caution">
    <text evidence="2">The sequence shown here is derived from an EMBL/GenBank/DDBJ whole genome shotgun (WGS) entry which is preliminary data.</text>
</comment>
<name>A0A1R0Z7Q4_9BACL</name>
<organism evidence="2 4">
    <name type="scientific">Paenibacillus odorifer</name>
    <dbReference type="NCBI Taxonomy" id="189426"/>
    <lineage>
        <taxon>Bacteria</taxon>
        <taxon>Bacillati</taxon>
        <taxon>Bacillota</taxon>
        <taxon>Bacilli</taxon>
        <taxon>Bacillales</taxon>
        <taxon>Paenibacillaceae</taxon>
        <taxon>Paenibacillus</taxon>
    </lineage>
</organism>
<gene>
    <name evidence="1" type="ORF">BSK51_30290</name>
    <name evidence="2" type="ORF">BSK65_29500</name>
</gene>
<keyword evidence="3" id="KW-1185">Reference proteome</keyword>
<evidence type="ECO:0000313" key="1">
    <source>
        <dbReference type="EMBL" id="OMD44691.1"/>
    </source>
</evidence>
<dbReference type="EMBL" id="MPTW01000037">
    <property type="protein sequence ID" value="OME64220.1"/>
    <property type="molecule type" value="Genomic_DNA"/>
</dbReference>
<evidence type="ECO:0000313" key="4">
    <source>
        <dbReference type="Proteomes" id="UP000187425"/>
    </source>
</evidence>